<name>A0AC60NS56_IXOPE</name>
<evidence type="ECO:0000313" key="2">
    <source>
        <dbReference type="Proteomes" id="UP000805193"/>
    </source>
</evidence>
<keyword evidence="2" id="KW-1185">Reference proteome</keyword>
<gene>
    <name evidence="1" type="ORF">HPB47_012939</name>
</gene>
<dbReference type="EMBL" id="JABSTQ010011574">
    <property type="protein sequence ID" value="KAG0409933.1"/>
    <property type="molecule type" value="Genomic_DNA"/>
</dbReference>
<protein>
    <submittedName>
        <fullName evidence="1">Uncharacterized protein</fullName>
    </submittedName>
</protein>
<organism evidence="1 2">
    <name type="scientific">Ixodes persulcatus</name>
    <name type="common">Taiga tick</name>
    <dbReference type="NCBI Taxonomy" id="34615"/>
    <lineage>
        <taxon>Eukaryota</taxon>
        <taxon>Metazoa</taxon>
        <taxon>Ecdysozoa</taxon>
        <taxon>Arthropoda</taxon>
        <taxon>Chelicerata</taxon>
        <taxon>Arachnida</taxon>
        <taxon>Acari</taxon>
        <taxon>Parasitiformes</taxon>
        <taxon>Ixodida</taxon>
        <taxon>Ixodoidea</taxon>
        <taxon>Ixodidae</taxon>
        <taxon>Ixodinae</taxon>
        <taxon>Ixodes</taxon>
    </lineage>
</organism>
<evidence type="ECO:0000313" key="1">
    <source>
        <dbReference type="EMBL" id="KAG0409933.1"/>
    </source>
</evidence>
<proteinExistence type="predicted"/>
<reference evidence="1 2" key="1">
    <citation type="journal article" date="2020" name="Cell">
        <title>Large-Scale Comparative Analyses of Tick Genomes Elucidate Their Genetic Diversity and Vector Capacities.</title>
        <authorList>
            <consortium name="Tick Genome and Microbiome Consortium (TIGMIC)"/>
            <person name="Jia N."/>
            <person name="Wang J."/>
            <person name="Shi W."/>
            <person name="Du L."/>
            <person name="Sun Y."/>
            <person name="Zhan W."/>
            <person name="Jiang J.F."/>
            <person name="Wang Q."/>
            <person name="Zhang B."/>
            <person name="Ji P."/>
            <person name="Bell-Sakyi L."/>
            <person name="Cui X.M."/>
            <person name="Yuan T.T."/>
            <person name="Jiang B.G."/>
            <person name="Yang W.F."/>
            <person name="Lam T.T."/>
            <person name="Chang Q.C."/>
            <person name="Ding S.J."/>
            <person name="Wang X.J."/>
            <person name="Zhu J.G."/>
            <person name="Ruan X.D."/>
            <person name="Zhao L."/>
            <person name="Wei J.T."/>
            <person name="Ye R.Z."/>
            <person name="Que T.C."/>
            <person name="Du C.H."/>
            <person name="Zhou Y.H."/>
            <person name="Cheng J.X."/>
            <person name="Dai P.F."/>
            <person name="Guo W.B."/>
            <person name="Han X.H."/>
            <person name="Huang E.J."/>
            <person name="Li L.F."/>
            <person name="Wei W."/>
            <person name="Gao Y.C."/>
            <person name="Liu J.Z."/>
            <person name="Shao H.Z."/>
            <person name="Wang X."/>
            <person name="Wang C.C."/>
            <person name="Yang T.C."/>
            <person name="Huo Q.B."/>
            <person name="Li W."/>
            <person name="Chen H.Y."/>
            <person name="Chen S.E."/>
            <person name="Zhou L.G."/>
            <person name="Ni X.B."/>
            <person name="Tian J.H."/>
            <person name="Sheng Y."/>
            <person name="Liu T."/>
            <person name="Pan Y.S."/>
            <person name="Xia L.Y."/>
            <person name="Li J."/>
            <person name="Zhao F."/>
            <person name="Cao W.C."/>
        </authorList>
    </citation>
    <scope>NUCLEOTIDE SEQUENCE [LARGE SCALE GENOMIC DNA]</scope>
    <source>
        <strain evidence="1">Iper-2018</strain>
    </source>
</reference>
<dbReference type="Proteomes" id="UP000805193">
    <property type="component" value="Unassembled WGS sequence"/>
</dbReference>
<sequence length="482" mass="55161">MPAATVQMNWTHADKAGEPSDDDKRQDHEADGNAPWSTVSYKKPKPAKGTRIERFDLPKTVIALKPREQIRITGISPKLPLDQIRAVLIVPCNRDRLSNVVSPRNNTIAVTVFDERHARHIMQLKALVTDDGRIVEVCAYRSVTGTMPRGVIYGMKPETTAQDIVENSDSDYHNIIHARPIGKRGTFLLTFDGEGIPRKISYHTRLINVYTYRPTAVICLKCHGFGHKAAVCTGQQRCKKCGKTLPEEEQCGDTYCVNCQVSGHTALDGSCVAKQNADTRLQKRAKAPLTQTKKVATPPRTSETGQGRTNWNRFLPLQNLEEFPPIGQLSQGRPDKQTHQQSLQTKGELTRPHKSHEVNFSKLTEEEQLNEKCKELDEIRRRLIEKERRIEAMRVRIEKRKQEEERLRQQRQAELEEKRQAEQQRRHEAQQRQEQRQAIPVLSAQQQERVPQQTKSGVGEEIQALKQALQQHQNKCRRPYNN</sequence>
<comment type="caution">
    <text evidence="1">The sequence shown here is derived from an EMBL/GenBank/DDBJ whole genome shotgun (WGS) entry which is preliminary data.</text>
</comment>
<accession>A0AC60NS56</accession>